<dbReference type="NCBIfam" id="TIGR02399">
    <property type="entry name" value="salt_tol_Pase"/>
    <property type="match status" value="1"/>
</dbReference>
<reference evidence="1 2" key="1">
    <citation type="submission" date="2019-01" db="EMBL/GenBank/DDBJ databases">
        <authorList>
            <person name="Brito A."/>
        </authorList>
    </citation>
    <scope>NUCLEOTIDE SEQUENCE [LARGE SCALE GENOMIC DNA]</scope>
    <source>
        <strain evidence="1">1</strain>
    </source>
</reference>
<organism evidence="1 2">
    <name type="scientific">Hyella patelloides LEGE 07179</name>
    <dbReference type="NCBI Taxonomy" id="945734"/>
    <lineage>
        <taxon>Bacteria</taxon>
        <taxon>Bacillati</taxon>
        <taxon>Cyanobacteriota</taxon>
        <taxon>Cyanophyceae</taxon>
        <taxon>Pleurocapsales</taxon>
        <taxon>Hyellaceae</taxon>
        <taxon>Hyella</taxon>
    </lineage>
</organism>
<dbReference type="GO" id="GO:0050530">
    <property type="term" value="F:glucosylglycerol 3-phosphatase activity"/>
    <property type="evidence" value="ECO:0007669"/>
    <property type="project" value="UniProtKB-EC"/>
</dbReference>
<accession>A0A563VS33</accession>
<gene>
    <name evidence="1" type="primary">stpA</name>
    <name evidence="1" type="ORF">H1P_2490001</name>
</gene>
<sequence>MAKLHQSSFSLDHEVLINILATQENILIIQDLDGVCMSLVKDPLTREIERQYLKATRAFDGHFFVLTNGEHIGRRGVNRIVEKAFDERDLVKQQGLYLPGLAGGGVQWQDRYGNVSHPGISDTEMAFLETVPQKIEASLREFFQQHNGGFNSEKFDDYIQATVLENKVSPTVNLNVFHDVLSEQAIYVKLQQAMKNLTQNLLEEAGTMGFKNSFFVHFAPNLGRDEQGKEIIQPASENDSGTTDLQFMLRGAIKEAGVPFILNHYYYLQTGNYPLGKEFNSRQAPQNKAELLTLIKDNFDSKIMPTIIGIGDTVTSKAEQNGDKLIFRRGGSDRGFLELIQAIGKEFESENLVVYVDSSGGELKNRKPLKLNEQKTEVIEGIGDAKDTDDTLTLNVVFPGGYQQYTKVFQEAASMRKQGNN</sequence>
<dbReference type="Pfam" id="PF09506">
    <property type="entry name" value="Salt_tol_Pase"/>
    <property type="match status" value="1"/>
</dbReference>
<dbReference type="OrthoDB" id="445107at2"/>
<name>A0A563VS33_9CYAN</name>
<dbReference type="Proteomes" id="UP000320055">
    <property type="component" value="Unassembled WGS sequence"/>
</dbReference>
<dbReference type="InterPro" id="IPR012765">
    <property type="entry name" value="GGPPase"/>
</dbReference>
<dbReference type="EC" id="3.1.3.69" evidence="1"/>
<dbReference type="EMBL" id="CAACVJ010000167">
    <property type="protein sequence ID" value="VEP14197.1"/>
    <property type="molecule type" value="Genomic_DNA"/>
</dbReference>
<dbReference type="RefSeq" id="WP_144872638.1">
    <property type="nucleotide sequence ID" value="NZ_LR213992.1"/>
</dbReference>
<evidence type="ECO:0000313" key="1">
    <source>
        <dbReference type="EMBL" id="VEP14197.1"/>
    </source>
</evidence>
<proteinExistence type="predicted"/>
<keyword evidence="2" id="KW-1185">Reference proteome</keyword>
<evidence type="ECO:0000313" key="2">
    <source>
        <dbReference type="Proteomes" id="UP000320055"/>
    </source>
</evidence>
<keyword evidence="1" id="KW-0378">Hydrolase</keyword>
<dbReference type="AlphaFoldDB" id="A0A563VS33"/>
<protein>
    <submittedName>
        <fullName evidence="1">Glucosylglycerol-phosphate phosphatase</fullName>
        <ecNumber evidence="1">3.1.3.69</ecNumber>
    </submittedName>
</protein>